<dbReference type="AlphaFoldDB" id="A0A382DIF5"/>
<name>A0A382DIF5_9ZZZZ</name>
<feature type="non-terminal residue" evidence="1">
    <location>
        <position position="73"/>
    </location>
</feature>
<protein>
    <submittedName>
        <fullName evidence="1">Uncharacterized protein</fullName>
    </submittedName>
</protein>
<accession>A0A382DIF5</accession>
<proteinExistence type="predicted"/>
<gene>
    <name evidence="1" type="ORF">METZ01_LOCUS191120</name>
</gene>
<sequence length="73" mass="8027">MALQYITKDILTRTDGSALLDLPYDMSWVAGYDKEWVPEDIEVKTYGQAIMARPGEFSPAIGQWGVIDSGSTG</sequence>
<evidence type="ECO:0000313" key="1">
    <source>
        <dbReference type="EMBL" id="SVB38266.1"/>
    </source>
</evidence>
<reference evidence="1" key="1">
    <citation type="submission" date="2018-05" db="EMBL/GenBank/DDBJ databases">
        <authorList>
            <person name="Lanie J.A."/>
            <person name="Ng W.-L."/>
            <person name="Kazmierczak K.M."/>
            <person name="Andrzejewski T.M."/>
            <person name="Davidsen T.M."/>
            <person name="Wayne K.J."/>
            <person name="Tettelin H."/>
            <person name="Glass J.I."/>
            <person name="Rusch D."/>
            <person name="Podicherti R."/>
            <person name="Tsui H.-C.T."/>
            <person name="Winkler M.E."/>
        </authorList>
    </citation>
    <scope>NUCLEOTIDE SEQUENCE</scope>
</reference>
<organism evidence="1">
    <name type="scientific">marine metagenome</name>
    <dbReference type="NCBI Taxonomy" id="408172"/>
    <lineage>
        <taxon>unclassified sequences</taxon>
        <taxon>metagenomes</taxon>
        <taxon>ecological metagenomes</taxon>
    </lineage>
</organism>
<dbReference type="EMBL" id="UINC01039577">
    <property type="protein sequence ID" value="SVB38266.1"/>
    <property type="molecule type" value="Genomic_DNA"/>
</dbReference>